<feature type="transmembrane region" description="Helical" evidence="6">
    <location>
        <begin position="232"/>
        <end position="250"/>
    </location>
</feature>
<evidence type="ECO:0000259" key="7">
    <source>
        <dbReference type="Pfam" id="PF03600"/>
    </source>
</evidence>
<feature type="transmembrane region" description="Helical" evidence="6">
    <location>
        <begin position="298"/>
        <end position="320"/>
    </location>
</feature>
<feature type="transmembrane region" description="Helical" evidence="6">
    <location>
        <begin position="143"/>
        <end position="162"/>
    </location>
</feature>
<dbReference type="RefSeq" id="WP_270878423.1">
    <property type="nucleotide sequence ID" value="NZ_JAQFVF010000019.1"/>
</dbReference>
<feature type="transmembrane region" description="Helical" evidence="6">
    <location>
        <begin position="36"/>
        <end position="54"/>
    </location>
</feature>
<keyword evidence="4 6" id="KW-1133">Transmembrane helix</keyword>
<evidence type="ECO:0000256" key="5">
    <source>
        <dbReference type="ARBA" id="ARBA00023136"/>
    </source>
</evidence>
<reference evidence="9" key="1">
    <citation type="journal article" date="2019" name="Int. J. Syst. Evol. Microbiol.">
        <title>The Global Catalogue of Microorganisms (GCM) 10K type strain sequencing project: providing services to taxonomists for standard genome sequencing and annotation.</title>
        <authorList>
            <consortium name="The Broad Institute Genomics Platform"/>
            <consortium name="The Broad Institute Genome Sequencing Center for Infectious Disease"/>
            <person name="Wu L."/>
            <person name="Ma J."/>
        </authorList>
    </citation>
    <scope>NUCLEOTIDE SEQUENCE [LARGE SCALE GENOMIC DNA]</scope>
    <source>
        <strain evidence="9">KACC 11904</strain>
    </source>
</reference>
<feature type="domain" description="Citrate transporter-like" evidence="7">
    <location>
        <begin position="24"/>
        <end position="392"/>
    </location>
</feature>
<dbReference type="EMBL" id="JBHSMJ010000006">
    <property type="protein sequence ID" value="MFC5447224.1"/>
    <property type="molecule type" value="Genomic_DNA"/>
</dbReference>
<feature type="transmembrane region" description="Helical" evidence="6">
    <location>
        <begin position="426"/>
        <end position="449"/>
    </location>
</feature>
<evidence type="ECO:0000256" key="4">
    <source>
        <dbReference type="ARBA" id="ARBA00022989"/>
    </source>
</evidence>
<evidence type="ECO:0000256" key="3">
    <source>
        <dbReference type="ARBA" id="ARBA00022692"/>
    </source>
</evidence>
<feature type="transmembrane region" description="Helical" evidence="6">
    <location>
        <begin position="182"/>
        <end position="204"/>
    </location>
</feature>
<feature type="transmembrane region" description="Helical" evidence="6">
    <location>
        <begin position="385"/>
        <end position="414"/>
    </location>
</feature>
<keyword evidence="9" id="KW-1185">Reference proteome</keyword>
<keyword evidence="2" id="KW-0813">Transport</keyword>
<dbReference type="Pfam" id="PF03600">
    <property type="entry name" value="CitMHS"/>
    <property type="match status" value="1"/>
</dbReference>
<evidence type="ECO:0000313" key="8">
    <source>
        <dbReference type="EMBL" id="MFC5447224.1"/>
    </source>
</evidence>
<dbReference type="PANTHER" id="PTHR43568:SF1">
    <property type="entry name" value="P PROTEIN"/>
    <property type="match status" value="1"/>
</dbReference>
<evidence type="ECO:0000313" key="9">
    <source>
        <dbReference type="Proteomes" id="UP001596044"/>
    </source>
</evidence>
<organism evidence="8 9">
    <name type="scientific">Paenibacillus aestuarii</name>
    <dbReference type="NCBI Taxonomy" id="516965"/>
    <lineage>
        <taxon>Bacteria</taxon>
        <taxon>Bacillati</taxon>
        <taxon>Bacillota</taxon>
        <taxon>Bacilli</taxon>
        <taxon>Bacillales</taxon>
        <taxon>Paenibacillaceae</taxon>
        <taxon>Paenibacillus</taxon>
    </lineage>
</organism>
<feature type="transmembrane region" description="Helical" evidence="6">
    <location>
        <begin position="101"/>
        <end position="131"/>
    </location>
</feature>
<evidence type="ECO:0000256" key="1">
    <source>
        <dbReference type="ARBA" id="ARBA00004141"/>
    </source>
</evidence>
<feature type="transmembrane region" description="Helical" evidence="6">
    <location>
        <begin position="12"/>
        <end position="29"/>
    </location>
</feature>
<keyword evidence="3 6" id="KW-0812">Transmembrane</keyword>
<feature type="transmembrane region" description="Helical" evidence="6">
    <location>
        <begin position="66"/>
        <end position="89"/>
    </location>
</feature>
<feature type="transmembrane region" description="Helical" evidence="6">
    <location>
        <begin position="257"/>
        <end position="274"/>
    </location>
</feature>
<feature type="transmembrane region" description="Helical" evidence="6">
    <location>
        <begin position="332"/>
        <end position="350"/>
    </location>
</feature>
<protein>
    <submittedName>
        <fullName evidence="8">SLC13 family permease</fullName>
    </submittedName>
</protein>
<name>A0ABW0K1W6_9BACL</name>
<dbReference type="InterPro" id="IPR051475">
    <property type="entry name" value="Diverse_Ion_Transporter"/>
</dbReference>
<dbReference type="PANTHER" id="PTHR43568">
    <property type="entry name" value="P PROTEIN"/>
    <property type="match status" value="1"/>
</dbReference>
<accession>A0ABW0K1W6</accession>
<keyword evidence="5 6" id="KW-0472">Membrane</keyword>
<proteinExistence type="predicted"/>
<evidence type="ECO:0000256" key="6">
    <source>
        <dbReference type="SAM" id="Phobius"/>
    </source>
</evidence>
<dbReference type="Proteomes" id="UP001596044">
    <property type="component" value="Unassembled WGS sequence"/>
</dbReference>
<sequence>MSEFSQGPVLWQAMMAIVIFAAAYVCLLIEKWNRTYTALGGALLMIVLGNVPVGQALSSYANWQTILFIVSLFAISGVFQKTGLIAYAASSVIQKYRFQPFTILIGLSLLTAVVSALLDSLLAIAIIVPAVLSLSKSMKLSPVPFLISLILSANIGGAATMLGHMPNRMVGLAAPLTMAQFLLVLTPLVIVMLVVIYVIMWLIYGKKLVPAESYKKDLSNLQPSSYLTKDRVLLIGSSIAAAVTLILFILQGLLGWSAAYIALGGAVVMLALNYKEIVTLARSKDYRSAANLLLDSQLFFFLGLFIMAGGLAHAGVSGYIAARGLEIGQGSITFMSMLVLWLTGFGSAMLDNVPYVAAITPVLQHMQGMLMLASSGSAPVSVTPLWWSLLIGAAVGGGATLLGSAAGMLAAGLAAHHEARFSQRDYMVIAAPIALLLIIVATIYVNLFLL</sequence>
<comment type="caution">
    <text evidence="8">The sequence shown here is derived from an EMBL/GenBank/DDBJ whole genome shotgun (WGS) entry which is preliminary data.</text>
</comment>
<comment type="subcellular location">
    <subcellularLocation>
        <location evidence="1">Membrane</location>
        <topology evidence="1">Multi-pass membrane protein</topology>
    </subcellularLocation>
</comment>
<gene>
    <name evidence="8" type="ORF">ACFPOG_03070</name>
</gene>
<dbReference type="InterPro" id="IPR004680">
    <property type="entry name" value="Cit_transptr-like_dom"/>
</dbReference>
<evidence type="ECO:0000256" key="2">
    <source>
        <dbReference type="ARBA" id="ARBA00022448"/>
    </source>
</evidence>